<feature type="domain" description="Mycothiol-dependent maleylpyruvate isomerase metal-binding" evidence="2">
    <location>
        <begin position="15"/>
        <end position="135"/>
    </location>
</feature>
<dbReference type="PANTHER" id="PTHR40758:SF1">
    <property type="entry name" value="CONSERVED PROTEIN"/>
    <property type="match status" value="1"/>
</dbReference>
<keyword evidence="3" id="KW-0413">Isomerase</keyword>
<name>A0ABS9HEE6_9ACTN</name>
<dbReference type="NCBIfam" id="TIGR03083">
    <property type="entry name" value="maleylpyruvate isomerase family mycothiol-dependent enzyme"/>
    <property type="match status" value="1"/>
</dbReference>
<dbReference type="InterPro" id="IPR024344">
    <property type="entry name" value="MDMPI_metal-binding"/>
</dbReference>
<dbReference type="Pfam" id="PF11716">
    <property type="entry name" value="MDMPI_N"/>
    <property type="match status" value="1"/>
</dbReference>
<dbReference type="Gene3D" id="1.20.120.450">
    <property type="entry name" value="dinb family like domain"/>
    <property type="match status" value="1"/>
</dbReference>
<dbReference type="GO" id="GO:0016853">
    <property type="term" value="F:isomerase activity"/>
    <property type="evidence" value="ECO:0007669"/>
    <property type="project" value="UniProtKB-KW"/>
</dbReference>
<comment type="caution">
    <text evidence="3">The sequence shown here is derived from an EMBL/GenBank/DDBJ whole genome shotgun (WGS) entry which is preliminary data.</text>
</comment>
<protein>
    <submittedName>
        <fullName evidence="3">Maleylpyruvate isomerase family mycothiol-dependent enzyme</fullName>
    </submittedName>
</protein>
<accession>A0ABS9HEE6</accession>
<evidence type="ECO:0000313" key="3">
    <source>
        <dbReference type="EMBL" id="MCF6379552.1"/>
    </source>
</evidence>
<dbReference type="InterPro" id="IPR017517">
    <property type="entry name" value="Maleyloyr_isom"/>
</dbReference>
<sequence>MTRLPTSLSAEAYLDHVRSESARFREVLTTCDPTARVPSCPDWDAADLLWHLATVQRWWAEVLSARPARPEEVDPERPEAYDDLLSTFDERSAELVRVLGEADPADEAWNWSDDHTVGFILRRQAHEALIHRVDAEQTAGVDSELDPLLASDGVHECLAVMYGGCPPWGRWEPGEGLVRVDVTDTGESFWVRFGTFSGTDPDSGTTYSDEEDFHVVDPPGDGDVEPDAVVDGTAAALDLWLWSRGNDTDISVVGDREVLDRFRAIVGSPIN</sequence>
<proteinExistence type="predicted"/>
<gene>
    <name evidence="3" type="ORF">L2K70_18220</name>
</gene>
<dbReference type="InterPro" id="IPR034660">
    <property type="entry name" value="DinB/YfiT-like"/>
</dbReference>
<dbReference type="PANTHER" id="PTHR40758">
    <property type="entry name" value="CONSERVED PROTEIN"/>
    <property type="match status" value="1"/>
</dbReference>
<dbReference type="InterPro" id="IPR010872">
    <property type="entry name" value="MDMPI_C-term_domain"/>
</dbReference>
<evidence type="ECO:0000313" key="4">
    <source>
        <dbReference type="Proteomes" id="UP001201161"/>
    </source>
</evidence>
<reference evidence="3 4" key="1">
    <citation type="submission" date="2022-01" db="EMBL/GenBank/DDBJ databases">
        <title>Nocardioides sp. nov., an actinomycete isolated from mining soil.</title>
        <authorList>
            <person name="Liu L."/>
        </authorList>
    </citation>
    <scope>NUCLEOTIDE SEQUENCE [LARGE SCALE GENOMIC DNA]</scope>
    <source>
        <strain evidence="3 4">KLBMP 9356</strain>
    </source>
</reference>
<organism evidence="3 4">
    <name type="scientific">Nocardioides potassii</name>
    <dbReference type="NCBI Taxonomy" id="2911371"/>
    <lineage>
        <taxon>Bacteria</taxon>
        <taxon>Bacillati</taxon>
        <taxon>Actinomycetota</taxon>
        <taxon>Actinomycetes</taxon>
        <taxon>Propionibacteriales</taxon>
        <taxon>Nocardioidaceae</taxon>
        <taxon>Nocardioides</taxon>
    </lineage>
</organism>
<keyword evidence="4" id="KW-1185">Reference proteome</keyword>
<feature type="domain" description="MDMPI C-terminal" evidence="1">
    <location>
        <begin position="149"/>
        <end position="261"/>
    </location>
</feature>
<dbReference type="SUPFAM" id="SSF109854">
    <property type="entry name" value="DinB/YfiT-like putative metalloenzymes"/>
    <property type="match status" value="1"/>
</dbReference>
<dbReference type="EMBL" id="JAKJHZ010000010">
    <property type="protein sequence ID" value="MCF6379552.1"/>
    <property type="molecule type" value="Genomic_DNA"/>
</dbReference>
<dbReference type="Proteomes" id="UP001201161">
    <property type="component" value="Unassembled WGS sequence"/>
</dbReference>
<dbReference type="RefSeq" id="WP_236404664.1">
    <property type="nucleotide sequence ID" value="NZ_JAKJHZ010000010.1"/>
</dbReference>
<evidence type="ECO:0000259" key="1">
    <source>
        <dbReference type="Pfam" id="PF07398"/>
    </source>
</evidence>
<dbReference type="Pfam" id="PF07398">
    <property type="entry name" value="MDMPI_C"/>
    <property type="match status" value="1"/>
</dbReference>
<evidence type="ECO:0000259" key="2">
    <source>
        <dbReference type="Pfam" id="PF11716"/>
    </source>
</evidence>